<organism evidence="1 2">
    <name type="scientific">Hymenobacter edaphi</name>
    <dbReference type="NCBI Taxonomy" id="2211146"/>
    <lineage>
        <taxon>Bacteria</taxon>
        <taxon>Pseudomonadati</taxon>
        <taxon>Bacteroidota</taxon>
        <taxon>Cytophagia</taxon>
        <taxon>Cytophagales</taxon>
        <taxon>Hymenobacteraceae</taxon>
        <taxon>Hymenobacter</taxon>
    </lineage>
</organism>
<comment type="caution">
    <text evidence="1">The sequence shown here is derived from an EMBL/GenBank/DDBJ whole genome shotgun (WGS) entry which is preliminary data.</text>
</comment>
<evidence type="ECO:0000313" key="1">
    <source>
        <dbReference type="EMBL" id="RAK61949.1"/>
    </source>
</evidence>
<proteinExistence type="predicted"/>
<dbReference type="SUPFAM" id="SSF53639">
    <property type="entry name" value="AraD/HMP-PK domain-like"/>
    <property type="match status" value="1"/>
</dbReference>
<sequence>MYQDLKQACYEANMQLPRLGLVLFTFGNASVVDRDNRV</sequence>
<dbReference type="EMBL" id="QHKM01000024">
    <property type="protein sequence ID" value="RAK61949.1"/>
    <property type="molecule type" value="Genomic_DNA"/>
</dbReference>
<evidence type="ECO:0000313" key="2">
    <source>
        <dbReference type="Proteomes" id="UP000248553"/>
    </source>
</evidence>
<dbReference type="AlphaFoldDB" id="A0A328B504"/>
<feature type="non-terminal residue" evidence="1">
    <location>
        <position position="38"/>
    </location>
</feature>
<accession>A0A328B504</accession>
<name>A0A328B504_9BACT</name>
<dbReference type="Gene3D" id="3.40.225.10">
    <property type="entry name" value="Class II aldolase/adducin N-terminal domain"/>
    <property type="match status" value="1"/>
</dbReference>
<dbReference type="Proteomes" id="UP000248553">
    <property type="component" value="Unassembled WGS sequence"/>
</dbReference>
<dbReference type="GO" id="GO:0008742">
    <property type="term" value="F:L-ribulose-phosphate 4-epimerase activity"/>
    <property type="evidence" value="ECO:0007669"/>
    <property type="project" value="UniProtKB-EC"/>
</dbReference>
<dbReference type="EC" id="5.1.3.4" evidence="1"/>
<protein>
    <submittedName>
        <fullName evidence="1">L-ribulose-5-phosphate 4-epimerase</fullName>
        <ecNumber evidence="1">5.1.3.4</ecNumber>
    </submittedName>
</protein>
<gene>
    <name evidence="1" type="primary">araD</name>
    <name evidence="1" type="ORF">DLM85_24735</name>
</gene>
<reference evidence="2" key="1">
    <citation type="submission" date="2018-05" db="EMBL/GenBank/DDBJ databases">
        <authorList>
            <person name="Nie L."/>
        </authorList>
    </citation>
    <scope>NUCLEOTIDE SEQUENCE [LARGE SCALE GENOMIC DNA]</scope>
    <source>
        <strain evidence="2">NL</strain>
    </source>
</reference>
<keyword evidence="1" id="KW-0413">Isomerase</keyword>
<keyword evidence="2" id="KW-1185">Reference proteome</keyword>
<dbReference type="InterPro" id="IPR036409">
    <property type="entry name" value="Aldolase_II/adducin_N_sf"/>
</dbReference>